<name>A0AAE3AN69_9FIRM</name>
<evidence type="ECO:0000313" key="1">
    <source>
        <dbReference type="EMBL" id="MCC2163585.1"/>
    </source>
</evidence>
<gene>
    <name evidence="1" type="ORF">LKD32_01585</name>
</gene>
<dbReference type="Proteomes" id="UP001198962">
    <property type="component" value="Unassembled WGS sequence"/>
</dbReference>
<protein>
    <submittedName>
        <fullName evidence="1">ADP-ribosylglycohydrolase family protein</fullName>
    </submittedName>
</protein>
<dbReference type="AlphaFoldDB" id="A0AAE3AN69"/>
<keyword evidence="2" id="KW-1185">Reference proteome</keyword>
<dbReference type="Pfam" id="PF03747">
    <property type="entry name" value="ADP_ribosyl_GH"/>
    <property type="match status" value="1"/>
</dbReference>
<dbReference type="RefSeq" id="WP_308450420.1">
    <property type="nucleotide sequence ID" value="NZ_JAJEPU010000003.1"/>
</dbReference>
<sequence length="89" mass="10550">MIERLQKGIDQAYEYYRHDLRNYAQLQHFQRLIHLEKFRELSEMEISSSGYVVDTLEAAIWCLIQTDSFEEALITAVNLSGLMHCKRKI</sequence>
<organism evidence="1 2">
    <name type="scientific">Brotaphodocola catenula</name>
    <dbReference type="NCBI Taxonomy" id="2885361"/>
    <lineage>
        <taxon>Bacteria</taxon>
        <taxon>Bacillati</taxon>
        <taxon>Bacillota</taxon>
        <taxon>Clostridia</taxon>
        <taxon>Lachnospirales</taxon>
        <taxon>Lachnospiraceae</taxon>
        <taxon>Brotaphodocola</taxon>
    </lineage>
</organism>
<reference evidence="1" key="1">
    <citation type="submission" date="2021-10" db="EMBL/GenBank/DDBJ databases">
        <title>Anaerobic single-cell dispensing facilitates the cultivation of human gut bacteria.</title>
        <authorList>
            <person name="Afrizal A."/>
        </authorList>
    </citation>
    <scope>NUCLEOTIDE SEQUENCE</scope>
    <source>
        <strain evidence="1">CLA-AA-H274</strain>
    </source>
</reference>
<accession>A0AAE3AN69</accession>
<evidence type="ECO:0000313" key="2">
    <source>
        <dbReference type="Proteomes" id="UP001198962"/>
    </source>
</evidence>
<proteinExistence type="predicted"/>
<dbReference type="InterPro" id="IPR036705">
    <property type="entry name" value="Ribosyl_crysJ1_sf"/>
</dbReference>
<dbReference type="EMBL" id="JAJEPU010000003">
    <property type="protein sequence ID" value="MCC2163585.1"/>
    <property type="molecule type" value="Genomic_DNA"/>
</dbReference>
<dbReference type="Gene3D" id="1.10.4080.10">
    <property type="entry name" value="ADP-ribosylation/Crystallin J1"/>
    <property type="match status" value="1"/>
</dbReference>
<dbReference type="SUPFAM" id="SSF101478">
    <property type="entry name" value="ADP-ribosylglycohydrolase"/>
    <property type="match status" value="1"/>
</dbReference>
<dbReference type="InterPro" id="IPR005502">
    <property type="entry name" value="Ribosyl_crysJ1"/>
</dbReference>
<comment type="caution">
    <text evidence="1">The sequence shown here is derived from an EMBL/GenBank/DDBJ whole genome shotgun (WGS) entry which is preliminary data.</text>
</comment>